<dbReference type="AlphaFoldDB" id="X1KU16"/>
<evidence type="ECO:0000313" key="2">
    <source>
        <dbReference type="EMBL" id="GAI10577.1"/>
    </source>
</evidence>
<accession>X1KU16</accession>
<gene>
    <name evidence="2" type="ORF">S06H3_17865</name>
</gene>
<comment type="caution">
    <text evidence="2">The sequence shown here is derived from an EMBL/GenBank/DDBJ whole genome shotgun (WGS) entry which is preliminary data.</text>
</comment>
<sequence length="81" mass="9223">DLVLKIGELINQVKGLKLDPDPGQDAKPDPPSQRFRGIDRTPGQEYDWRSETGKKFSDIEKEPKPESVPDPVEDEKKNNHE</sequence>
<reference evidence="2" key="1">
    <citation type="journal article" date="2014" name="Front. Microbiol.">
        <title>High frequency of phylogenetically diverse reductive dehalogenase-homologous genes in deep subseafloor sedimentary metagenomes.</title>
        <authorList>
            <person name="Kawai M."/>
            <person name="Futagami T."/>
            <person name="Toyoda A."/>
            <person name="Takaki Y."/>
            <person name="Nishi S."/>
            <person name="Hori S."/>
            <person name="Arai W."/>
            <person name="Tsubouchi T."/>
            <person name="Morono Y."/>
            <person name="Uchiyama I."/>
            <person name="Ito T."/>
            <person name="Fujiyama A."/>
            <person name="Inagaki F."/>
            <person name="Takami H."/>
        </authorList>
    </citation>
    <scope>NUCLEOTIDE SEQUENCE</scope>
    <source>
        <strain evidence="2">Expedition CK06-06</strain>
    </source>
</reference>
<feature type="compositionally biased region" description="Basic and acidic residues" evidence="1">
    <location>
        <begin position="46"/>
        <end position="67"/>
    </location>
</feature>
<dbReference type="EMBL" id="BARV01008968">
    <property type="protein sequence ID" value="GAI10577.1"/>
    <property type="molecule type" value="Genomic_DNA"/>
</dbReference>
<feature type="compositionally biased region" description="Basic and acidic residues" evidence="1">
    <location>
        <begin position="16"/>
        <end position="28"/>
    </location>
</feature>
<organism evidence="2">
    <name type="scientific">marine sediment metagenome</name>
    <dbReference type="NCBI Taxonomy" id="412755"/>
    <lineage>
        <taxon>unclassified sequences</taxon>
        <taxon>metagenomes</taxon>
        <taxon>ecological metagenomes</taxon>
    </lineage>
</organism>
<evidence type="ECO:0000256" key="1">
    <source>
        <dbReference type="SAM" id="MobiDB-lite"/>
    </source>
</evidence>
<feature type="non-terminal residue" evidence="2">
    <location>
        <position position="1"/>
    </location>
</feature>
<feature type="region of interest" description="Disordered" evidence="1">
    <location>
        <begin position="15"/>
        <end position="81"/>
    </location>
</feature>
<protein>
    <submittedName>
        <fullName evidence="2">Uncharacterized protein</fullName>
    </submittedName>
</protein>
<name>X1KU16_9ZZZZ</name>
<proteinExistence type="predicted"/>